<protein>
    <submittedName>
        <fullName evidence="2">TIGR03826 family flagellar region protein</fullName>
    </submittedName>
</protein>
<keyword evidence="2" id="KW-0966">Cell projection</keyword>
<evidence type="ECO:0000313" key="3">
    <source>
        <dbReference type="Proteomes" id="UP001596022"/>
    </source>
</evidence>
<gene>
    <name evidence="2" type="ORF">ACFO4N_07320</name>
</gene>
<organism evidence="2 3">
    <name type="scientific">Camelliibacillus cellulosilyticus</name>
    <dbReference type="NCBI Taxonomy" id="2174486"/>
    <lineage>
        <taxon>Bacteria</taxon>
        <taxon>Bacillati</taxon>
        <taxon>Bacillota</taxon>
        <taxon>Bacilli</taxon>
        <taxon>Bacillales</taxon>
        <taxon>Sporolactobacillaceae</taxon>
        <taxon>Camelliibacillus</taxon>
    </lineage>
</organism>
<evidence type="ECO:0000313" key="2">
    <source>
        <dbReference type="EMBL" id="MFC4618544.1"/>
    </source>
</evidence>
<keyword evidence="2" id="KW-0282">Flagellum</keyword>
<dbReference type="InterPro" id="IPR022258">
    <property type="entry name" value="Flagellar_operon_YvyF"/>
</dbReference>
<sequence>MAELANCEQCGKVFVKNTTGICPSCRKKVDEKFDRVWHYIRKQENREATVTQVYEATGVEEKLIFRWIEEGRLRVKDFVNLTYPCASCGAPIQRGKLCAACAKQMEKDLAEHDASEERKKEDRDRYRTYYTQ</sequence>
<proteinExistence type="predicted"/>
<dbReference type="RefSeq" id="WP_376845591.1">
    <property type="nucleotide sequence ID" value="NZ_JBHSFW010000002.1"/>
</dbReference>
<keyword evidence="2" id="KW-0969">Cilium</keyword>
<keyword evidence="3" id="KW-1185">Reference proteome</keyword>
<feature type="region of interest" description="Disordered" evidence="1">
    <location>
        <begin position="108"/>
        <end position="132"/>
    </location>
</feature>
<name>A0ABV9GN18_9BACL</name>
<accession>A0ABV9GN18</accession>
<reference evidence="3" key="1">
    <citation type="journal article" date="2019" name="Int. J. Syst. Evol. Microbiol.">
        <title>The Global Catalogue of Microorganisms (GCM) 10K type strain sequencing project: providing services to taxonomists for standard genome sequencing and annotation.</title>
        <authorList>
            <consortium name="The Broad Institute Genomics Platform"/>
            <consortium name="The Broad Institute Genome Sequencing Center for Infectious Disease"/>
            <person name="Wu L."/>
            <person name="Ma J."/>
        </authorList>
    </citation>
    <scope>NUCLEOTIDE SEQUENCE [LARGE SCALE GENOMIC DNA]</scope>
    <source>
        <strain evidence="3">CGMCC 1.16306</strain>
    </source>
</reference>
<dbReference type="NCBIfam" id="TIGR03826">
    <property type="entry name" value="YvyF"/>
    <property type="match status" value="1"/>
</dbReference>
<comment type="caution">
    <text evidence="2">The sequence shown here is derived from an EMBL/GenBank/DDBJ whole genome shotgun (WGS) entry which is preliminary data.</text>
</comment>
<evidence type="ECO:0000256" key="1">
    <source>
        <dbReference type="SAM" id="MobiDB-lite"/>
    </source>
</evidence>
<dbReference type="Proteomes" id="UP001596022">
    <property type="component" value="Unassembled WGS sequence"/>
</dbReference>
<dbReference type="EMBL" id="JBHSFW010000002">
    <property type="protein sequence ID" value="MFC4618544.1"/>
    <property type="molecule type" value="Genomic_DNA"/>
</dbReference>